<dbReference type="GO" id="GO:0016740">
    <property type="term" value="F:transferase activity"/>
    <property type="evidence" value="ECO:0007669"/>
    <property type="project" value="UniProtKB-KW"/>
</dbReference>
<protein>
    <submittedName>
        <fullName evidence="2">Polysaccharide pyruvyl transferase CsaB</fullName>
    </submittedName>
</protein>
<dbReference type="KEGG" id="tco:Theco_3829"/>
<dbReference type="Pfam" id="PF04230">
    <property type="entry name" value="PS_pyruv_trans"/>
    <property type="match status" value="1"/>
</dbReference>
<dbReference type="AlphaFoldDB" id="L0EKQ5"/>
<dbReference type="HOGENOM" id="CLU_039510_0_1_9"/>
<keyword evidence="3" id="KW-1185">Reference proteome</keyword>
<dbReference type="RefSeq" id="WP_015256556.1">
    <property type="nucleotide sequence ID" value="NC_019897.1"/>
</dbReference>
<dbReference type="eggNOG" id="COG2327">
    <property type="taxonomic scope" value="Bacteria"/>
</dbReference>
<dbReference type="PANTHER" id="PTHR36836:SF1">
    <property type="entry name" value="COLANIC ACID BIOSYNTHESIS PROTEIN WCAK"/>
    <property type="match status" value="1"/>
</dbReference>
<evidence type="ECO:0000259" key="1">
    <source>
        <dbReference type="Pfam" id="PF04230"/>
    </source>
</evidence>
<dbReference type="OrthoDB" id="3199616at2"/>
<evidence type="ECO:0000313" key="3">
    <source>
        <dbReference type="Proteomes" id="UP000010795"/>
    </source>
</evidence>
<name>L0EKQ5_THECK</name>
<reference evidence="3" key="1">
    <citation type="submission" date="2012-01" db="EMBL/GenBank/DDBJ databases">
        <title>Complete sequence of chromosome of Thermobacillus composti KWC4.</title>
        <authorList>
            <person name="Lucas S."/>
            <person name="Han J."/>
            <person name="Lapidus A."/>
            <person name="Cheng J.-F."/>
            <person name="Goodwin L."/>
            <person name="Pitluck S."/>
            <person name="Peters L."/>
            <person name="Ovchinnikova G."/>
            <person name="Teshima H."/>
            <person name="Detter J.C."/>
            <person name="Han C."/>
            <person name="Tapia R."/>
            <person name="Land M."/>
            <person name="Hauser L."/>
            <person name="Kyrpides N."/>
            <person name="Ivanova N."/>
            <person name="Pagani I."/>
            <person name="Anderson I."/>
            <person name="Woyke T."/>
        </authorList>
    </citation>
    <scope>NUCLEOTIDE SEQUENCE [LARGE SCALE GENOMIC DNA]</scope>
    <source>
        <strain evidence="3">DSM 18247 / JCM 13945 / KWC4</strain>
    </source>
</reference>
<gene>
    <name evidence="2" type="ordered locus">Theco_3829</name>
</gene>
<dbReference type="STRING" id="717605.Theco_3829"/>
<feature type="domain" description="Polysaccharide pyruvyl transferase" evidence="1">
    <location>
        <begin position="23"/>
        <end position="318"/>
    </location>
</feature>
<dbReference type="InterPro" id="IPR007345">
    <property type="entry name" value="Polysacch_pyruvyl_Trfase"/>
</dbReference>
<accession>L0EKQ5</accession>
<dbReference type="NCBIfam" id="TIGR03609">
    <property type="entry name" value="S_layer_CsaB"/>
    <property type="match status" value="1"/>
</dbReference>
<evidence type="ECO:0000313" key="2">
    <source>
        <dbReference type="EMBL" id="AGA59840.1"/>
    </source>
</evidence>
<dbReference type="Proteomes" id="UP000010795">
    <property type="component" value="Chromosome"/>
</dbReference>
<dbReference type="SUPFAM" id="SSF53756">
    <property type="entry name" value="UDP-Glycosyltransferase/glycogen phosphorylase"/>
    <property type="match status" value="1"/>
</dbReference>
<dbReference type="InterPro" id="IPR019896">
    <property type="entry name" value="Polysacch_pyruvyl_Trfase_CsaB"/>
</dbReference>
<dbReference type="PANTHER" id="PTHR36836">
    <property type="entry name" value="COLANIC ACID BIOSYNTHESIS PROTEIN WCAK"/>
    <property type="match status" value="1"/>
</dbReference>
<keyword evidence="2" id="KW-0808">Transferase</keyword>
<proteinExistence type="predicted"/>
<sequence>MGALREGQAAFRVAISGYYGFRNSGDEAVLRSIVTAIREEAWAAGVEIEPVVLSGDPAWTESAHGVEAAHRMRPAEVLRTLRGCDALISGGGSLLQDATSAKTIPYYTGIVGLARLLGKPVFVYAQGIGPVKRAWLRPLVRAAMNASRIVTVRDEESAALLARLGVARGRIEVVPDPVMGMPLPAEAEAIAGDGMGGQGPGDDGAAPVVGVSVRRWRPDGADLARVAEALAALVRRRAVRLRFLPLHTPDDAEASRAVMDRLAALGAGDAAELAEPGDDPQRMLLEVGRCSLIFGMRLHALIYAANRGVPMLGLSYDPKIDHFLARLGLAPIGTTEALDAEAFASAADGLLTPEGAEAWRERHGSAIEALRREARRPAQLVVETLRGMA</sequence>
<dbReference type="EMBL" id="CP003255">
    <property type="protein sequence ID" value="AGA59840.1"/>
    <property type="molecule type" value="Genomic_DNA"/>
</dbReference>
<organism evidence="2 3">
    <name type="scientific">Thermobacillus composti (strain DSM 18247 / JCM 13945 / KWC4)</name>
    <dbReference type="NCBI Taxonomy" id="717605"/>
    <lineage>
        <taxon>Bacteria</taxon>
        <taxon>Bacillati</taxon>
        <taxon>Bacillota</taxon>
        <taxon>Bacilli</taxon>
        <taxon>Bacillales</taxon>
        <taxon>Paenibacillaceae</taxon>
        <taxon>Thermobacillus</taxon>
    </lineage>
</organism>